<keyword evidence="2" id="KW-0378">Hydrolase</keyword>
<keyword evidence="3" id="KW-1185">Reference proteome</keyword>
<accession>A0ABU9L3J6</accession>
<dbReference type="EMBL" id="JBCDNA010000003">
    <property type="protein sequence ID" value="MEL4457010.1"/>
    <property type="molecule type" value="Genomic_DNA"/>
</dbReference>
<dbReference type="RefSeq" id="WP_342161171.1">
    <property type="nucleotide sequence ID" value="NZ_JBCDNA010000003.1"/>
</dbReference>
<dbReference type="Gene3D" id="3.40.50.1820">
    <property type="entry name" value="alpha/beta hydrolase"/>
    <property type="match status" value="1"/>
</dbReference>
<protein>
    <submittedName>
        <fullName evidence="2">Alpha/beta fold hydrolase</fullName>
    </submittedName>
</protein>
<evidence type="ECO:0000259" key="1">
    <source>
        <dbReference type="Pfam" id="PF00561"/>
    </source>
</evidence>
<reference evidence="2 3" key="1">
    <citation type="submission" date="2024-04" db="EMBL/GenBank/DDBJ databases">
        <title>whole genome sequencing of Lutimonas vermicola strain IMCC1616.</title>
        <authorList>
            <person name="Bae S.S."/>
        </authorList>
    </citation>
    <scope>NUCLEOTIDE SEQUENCE [LARGE SCALE GENOMIC DNA]</scope>
    <source>
        <strain evidence="2 3">IMCC1616</strain>
    </source>
</reference>
<dbReference type="Pfam" id="PF00561">
    <property type="entry name" value="Abhydrolase_1"/>
    <property type="match status" value="1"/>
</dbReference>
<evidence type="ECO:0000313" key="3">
    <source>
        <dbReference type="Proteomes" id="UP001474120"/>
    </source>
</evidence>
<dbReference type="GO" id="GO:0016787">
    <property type="term" value="F:hydrolase activity"/>
    <property type="evidence" value="ECO:0007669"/>
    <property type="project" value="UniProtKB-KW"/>
</dbReference>
<dbReference type="Proteomes" id="UP001474120">
    <property type="component" value="Unassembled WGS sequence"/>
</dbReference>
<proteinExistence type="predicted"/>
<comment type="caution">
    <text evidence="2">The sequence shown here is derived from an EMBL/GenBank/DDBJ whole genome shotgun (WGS) entry which is preliminary data.</text>
</comment>
<dbReference type="PANTHER" id="PTHR42886">
    <property type="entry name" value="RE40534P-RELATED"/>
    <property type="match status" value="1"/>
</dbReference>
<dbReference type="InterPro" id="IPR029058">
    <property type="entry name" value="AB_hydrolase_fold"/>
</dbReference>
<dbReference type="SUPFAM" id="SSF53474">
    <property type="entry name" value="alpha/beta-Hydrolases"/>
    <property type="match status" value="1"/>
</dbReference>
<gene>
    <name evidence="2" type="ORF">AABB81_13960</name>
</gene>
<evidence type="ECO:0000313" key="2">
    <source>
        <dbReference type="EMBL" id="MEL4457010.1"/>
    </source>
</evidence>
<organism evidence="2 3">
    <name type="scientific">Lutimonas vermicola</name>
    <dbReference type="NCBI Taxonomy" id="414288"/>
    <lineage>
        <taxon>Bacteria</taxon>
        <taxon>Pseudomonadati</taxon>
        <taxon>Bacteroidota</taxon>
        <taxon>Flavobacteriia</taxon>
        <taxon>Flavobacteriales</taxon>
        <taxon>Flavobacteriaceae</taxon>
        <taxon>Lutimonas</taxon>
    </lineage>
</organism>
<sequence length="280" mass="31708">MRVIKNIEIKGKHNRPILTDLFYLENESPKDVVIFCHGYKGYKDWGAWNLVAEAFAKENFFFLKMNFSHNGGTKEQPIDFPDLEAFGQNNFIKEIDDLDSVLSWVDAADEYKSELNAAKITVIGHSRGGGIVVLKAASDKRIKKLVTWAGVSDFGSRFPNGEALDLWKKNGVAYITNARTNQQMPHYFQFYSTFIENEQMLTISTAAQELKIPYLIIHGNMDETVPLAEAEKLNAWSKESQLEVIEGANHTFGSSQPWNKTSLPPHLQAVCEQSLEFIKL</sequence>
<dbReference type="PANTHER" id="PTHR42886:SF29">
    <property type="entry name" value="PUMMELIG, ISOFORM A"/>
    <property type="match status" value="1"/>
</dbReference>
<name>A0ABU9L3J6_9FLAO</name>
<feature type="domain" description="AB hydrolase-1" evidence="1">
    <location>
        <begin position="32"/>
        <end position="167"/>
    </location>
</feature>
<dbReference type="InterPro" id="IPR000073">
    <property type="entry name" value="AB_hydrolase_1"/>
</dbReference>